<dbReference type="AlphaFoldDB" id="A0A8D9HDT9"/>
<feature type="compositionally biased region" description="Polar residues" evidence="1">
    <location>
        <begin position="63"/>
        <end position="76"/>
    </location>
</feature>
<evidence type="ECO:0000313" key="3">
    <source>
        <dbReference type="Proteomes" id="UP000694005"/>
    </source>
</evidence>
<organism evidence="2 3">
    <name type="scientific">Brassica campestris</name>
    <name type="common">Field mustard</name>
    <dbReference type="NCBI Taxonomy" id="3711"/>
    <lineage>
        <taxon>Eukaryota</taxon>
        <taxon>Viridiplantae</taxon>
        <taxon>Streptophyta</taxon>
        <taxon>Embryophyta</taxon>
        <taxon>Tracheophyta</taxon>
        <taxon>Spermatophyta</taxon>
        <taxon>Magnoliopsida</taxon>
        <taxon>eudicotyledons</taxon>
        <taxon>Gunneridae</taxon>
        <taxon>Pentapetalae</taxon>
        <taxon>rosids</taxon>
        <taxon>malvids</taxon>
        <taxon>Brassicales</taxon>
        <taxon>Brassicaceae</taxon>
        <taxon>Brassiceae</taxon>
        <taxon>Brassica</taxon>
    </lineage>
</organism>
<feature type="compositionally biased region" description="Polar residues" evidence="1">
    <location>
        <begin position="46"/>
        <end position="55"/>
    </location>
</feature>
<protein>
    <submittedName>
        <fullName evidence="2">Uncharacterized protein</fullName>
    </submittedName>
</protein>
<evidence type="ECO:0000313" key="2">
    <source>
        <dbReference type="EMBL" id="CAG7897888.1"/>
    </source>
</evidence>
<proteinExistence type="predicted"/>
<dbReference type="Proteomes" id="UP000694005">
    <property type="component" value="Chromosome A08"/>
</dbReference>
<gene>
    <name evidence="2" type="ORF">BRAPAZ1V2_A08P15540.2</name>
</gene>
<feature type="region of interest" description="Disordered" evidence="1">
    <location>
        <begin position="1"/>
        <end position="76"/>
    </location>
</feature>
<reference evidence="2 3" key="1">
    <citation type="submission" date="2021-07" db="EMBL/GenBank/DDBJ databases">
        <authorList>
            <consortium name="Genoscope - CEA"/>
            <person name="William W."/>
        </authorList>
    </citation>
    <scope>NUCLEOTIDE SEQUENCE [LARGE SCALE GENOMIC DNA]</scope>
</reference>
<dbReference type="Gramene" id="A08p15540.2_BraZ1">
    <property type="protein sequence ID" value="A08p15540.2_BraZ1.CDS"/>
    <property type="gene ID" value="A08g15540.2_BraZ1"/>
</dbReference>
<dbReference type="EMBL" id="LS974624">
    <property type="protein sequence ID" value="CAG7897888.1"/>
    <property type="molecule type" value="Genomic_DNA"/>
</dbReference>
<sequence length="76" mass="8135">MVETRSPESSGNKSFHMRKKKPHRVNSGAESPDYTGKDHETYCSEVGTNTASNPGGSCASLRGNCSTSSLLSDLKQ</sequence>
<name>A0A8D9HDT9_BRACM</name>
<accession>A0A8D9HDT9</accession>
<feature type="compositionally biased region" description="Basic residues" evidence="1">
    <location>
        <begin position="15"/>
        <end position="24"/>
    </location>
</feature>
<evidence type="ECO:0000256" key="1">
    <source>
        <dbReference type="SAM" id="MobiDB-lite"/>
    </source>
</evidence>